<name>A0A8J8MM00_9FIRM</name>
<protein>
    <submittedName>
        <fullName evidence="1">Uncharacterized protein</fullName>
    </submittedName>
</protein>
<proteinExistence type="predicted"/>
<dbReference type="AlphaFoldDB" id="A0A8J8MM00"/>
<organism evidence="1 2">
    <name type="scientific">Vallitalea pronyensis</name>
    <dbReference type="NCBI Taxonomy" id="1348613"/>
    <lineage>
        <taxon>Bacteria</taxon>
        <taxon>Bacillati</taxon>
        <taxon>Bacillota</taxon>
        <taxon>Clostridia</taxon>
        <taxon>Lachnospirales</taxon>
        <taxon>Vallitaleaceae</taxon>
        <taxon>Vallitalea</taxon>
    </lineage>
</organism>
<dbReference type="EMBL" id="CP058649">
    <property type="protein sequence ID" value="QUI23857.1"/>
    <property type="molecule type" value="Genomic_DNA"/>
</dbReference>
<gene>
    <name evidence="1" type="ORF">HZI73_16840</name>
</gene>
<reference evidence="1" key="1">
    <citation type="submission" date="2020-07" db="EMBL/GenBank/DDBJ databases">
        <title>Vallitalea pronyensis genome.</title>
        <authorList>
            <person name="Postec A."/>
        </authorList>
    </citation>
    <scope>NUCLEOTIDE SEQUENCE</scope>
    <source>
        <strain evidence="1">FatNI3</strain>
    </source>
</reference>
<evidence type="ECO:0000313" key="2">
    <source>
        <dbReference type="Proteomes" id="UP000683246"/>
    </source>
</evidence>
<accession>A0A8J8MM00</accession>
<evidence type="ECO:0000313" key="1">
    <source>
        <dbReference type="EMBL" id="QUI23857.1"/>
    </source>
</evidence>
<keyword evidence="2" id="KW-1185">Reference proteome</keyword>
<dbReference type="Proteomes" id="UP000683246">
    <property type="component" value="Chromosome"/>
</dbReference>
<sequence>MSKGEIINAVYKANLSKRATLVILYFLKRESWYHEKGGQRSNYFTILKGELEIKEVNLFEIESKEQRIIENEQKEKEEKRFKISVFQRVKQSLSAYCHRVYAMVSYLELYNSKGKDIEKEILKTIGMNLAL</sequence>
<dbReference type="RefSeq" id="WP_212694546.1">
    <property type="nucleotide sequence ID" value="NZ_CP058649.1"/>
</dbReference>
<dbReference type="KEGG" id="vpy:HZI73_16840"/>